<organism evidence="1 2">
    <name type="scientific">Peronosclerospora sorghi</name>
    <dbReference type="NCBI Taxonomy" id="230839"/>
    <lineage>
        <taxon>Eukaryota</taxon>
        <taxon>Sar</taxon>
        <taxon>Stramenopiles</taxon>
        <taxon>Oomycota</taxon>
        <taxon>Peronosporomycetes</taxon>
        <taxon>Peronosporales</taxon>
        <taxon>Peronosporaceae</taxon>
        <taxon>Peronosclerospora</taxon>
    </lineage>
</organism>
<dbReference type="EMBL" id="CM047591">
    <property type="protein sequence ID" value="KAI9919089.1"/>
    <property type="molecule type" value="Genomic_DNA"/>
</dbReference>
<name>A0ACC0WJS0_9STRA</name>
<protein>
    <submittedName>
        <fullName evidence="1">Uncharacterized protein</fullName>
    </submittedName>
</protein>
<reference evidence="1 2" key="1">
    <citation type="journal article" date="2022" name="bioRxiv">
        <title>The genome of the oomycete Peronosclerospora sorghi, a cosmopolitan pathogen of maize and sorghum, is inflated with dispersed pseudogenes.</title>
        <authorList>
            <person name="Fletcher K."/>
            <person name="Martin F."/>
            <person name="Isakeit T."/>
            <person name="Cavanaugh K."/>
            <person name="Magill C."/>
            <person name="Michelmore R."/>
        </authorList>
    </citation>
    <scope>NUCLEOTIDE SEQUENCE [LARGE SCALE GENOMIC DNA]</scope>
    <source>
        <strain evidence="1">P6</strain>
    </source>
</reference>
<sequence length="87" mass="10368">MNQHLYGHFVLYKARMVERCPSILVLVIHIYLTLFRLKYFMKGKVNVNWTVETLDEPTSIFDTIDHTVFTRHGRELGFNLFLYLLSC</sequence>
<evidence type="ECO:0000313" key="1">
    <source>
        <dbReference type="EMBL" id="KAI9919089.1"/>
    </source>
</evidence>
<comment type="caution">
    <text evidence="1">The sequence shown here is derived from an EMBL/GenBank/DDBJ whole genome shotgun (WGS) entry which is preliminary data.</text>
</comment>
<evidence type="ECO:0000313" key="2">
    <source>
        <dbReference type="Proteomes" id="UP001163321"/>
    </source>
</evidence>
<accession>A0ACC0WJS0</accession>
<keyword evidence="2" id="KW-1185">Reference proteome</keyword>
<dbReference type="Proteomes" id="UP001163321">
    <property type="component" value="Chromosome 12"/>
</dbReference>
<gene>
    <name evidence="1" type="ORF">PsorP6_012241</name>
</gene>
<proteinExistence type="predicted"/>